<proteinExistence type="predicted"/>
<feature type="non-terminal residue" evidence="1">
    <location>
        <position position="1"/>
    </location>
</feature>
<protein>
    <submittedName>
        <fullName evidence="1">Uncharacterized protein</fullName>
    </submittedName>
</protein>
<dbReference type="EMBL" id="JAEAOA010002355">
    <property type="protein sequence ID" value="KAK3587706.1"/>
    <property type="molecule type" value="Genomic_DNA"/>
</dbReference>
<reference evidence="1" key="3">
    <citation type="submission" date="2023-05" db="EMBL/GenBank/DDBJ databases">
        <authorList>
            <person name="Smith C.H."/>
        </authorList>
    </citation>
    <scope>NUCLEOTIDE SEQUENCE</scope>
    <source>
        <strain evidence="1">CHS0354</strain>
        <tissue evidence="1">Mantle</tissue>
    </source>
</reference>
<dbReference type="Proteomes" id="UP001195483">
    <property type="component" value="Unassembled WGS sequence"/>
</dbReference>
<organism evidence="1 2">
    <name type="scientific">Potamilus streckersoni</name>
    <dbReference type="NCBI Taxonomy" id="2493646"/>
    <lineage>
        <taxon>Eukaryota</taxon>
        <taxon>Metazoa</taxon>
        <taxon>Spiralia</taxon>
        <taxon>Lophotrochozoa</taxon>
        <taxon>Mollusca</taxon>
        <taxon>Bivalvia</taxon>
        <taxon>Autobranchia</taxon>
        <taxon>Heteroconchia</taxon>
        <taxon>Palaeoheterodonta</taxon>
        <taxon>Unionida</taxon>
        <taxon>Unionoidea</taxon>
        <taxon>Unionidae</taxon>
        <taxon>Ambleminae</taxon>
        <taxon>Lampsilini</taxon>
        <taxon>Potamilus</taxon>
    </lineage>
</organism>
<reference evidence="1" key="1">
    <citation type="journal article" date="2021" name="Genome Biol. Evol.">
        <title>A High-Quality Reference Genome for a Parasitic Bivalve with Doubly Uniparental Inheritance (Bivalvia: Unionida).</title>
        <authorList>
            <person name="Smith C.H."/>
        </authorList>
    </citation>
    <scope>NUCLEOTIDE SEQUENCE</scope>
    <source>
        <strain evidence="1">CHS0354</strain>
    </source>
</reference>
<dbReference type="AlphaFoldDB" id="A0AAE0S996"/>
<feature type="non-terminal residue" evidence="1">
    <location>
        <position position="168"/>
    </location>
</feature>
<evidence type="ECO:0000313" key="1">
    <source>
        <dbReference type="EMBL" id="KAK3587706.1"/>
    </source>
</evidence>
<gene>
    <name evidence="1" type="ORF">CHS0354_042493</name>
</gene>
<name>A0AAE0S996_9BIVA</name>
<evidence type="ECO:0000313" key="2">
    <source>
        <dbReference type="Proteomes" id="UP001195483"/>
    </source>
</evidence>
<accession>A0AAE0S996</accession>
<comment type="caution">
    <text evidence="1">The sequence shown here is derived from an EMBL/GenBank/DDBJ whole genome shotgun (WGS) entry which is preliminary data.</text>
</comment>
<keyword evidence="2" id="KW-1185">Reference proteome</keyword>
<reference evidence="1" key="2">
    <citation type="journal article" date="2021" name="Genome Biol. Evol.">
        <title>Developing a high-quality reference genome for a parasitic bivalve with doubly uniparental inheritance (Bivalvia: Unionida).</title>
        <authorList>
            <person name="Smith C.H."/>
        </authorList>
    </citation>
    <scope>NUCLEOTIDE SEQUENCE</scope>
    <source>
        <strain evidence="1">CHS0354</strain>
        <tissue evidence="1">Mantle</tissue>
    </source>
</reference>
<sequence>IIVILVNEITGQGNCNSFGYSSLSGVTTYLGPGTGRAYISQYQLVGCTGTVSAWQFYARHYGTIYFQIWRRSGSTLNFMLVGQNAITITEGTSFQEQDIIINVPPDMRISAQPGDYIGWMTSGTEMITYGSDSTVVYYMSTTSVAIGTTYSFTSSINRNYPVKVYMDN</sequence>